<gene>
    <name evidence="1" type="ORF">T10_13248</name>
    <name evidence="2" type="ORF">T10_6396</name>
</gene>
<name>A0A0V1M426_9BILA</name>
<dbReference type="OrthoDB" id="5914170at2759"/>
<sequence>MSPTLGCCWSCLHFPRAESVTKYSRFQRDHRCSTIFLWYLQRRCSRVRLRLSPLTGRPCWSRSGKEDNSLPMRKCAGVRARSSSARSLTIVRGRSLILASISQSTVRSSSGSALLRPRTFVSATFTDLTSRSQYPPHHGALSVMNLHSMCSSARVRWTTSQLWLRKSGFRKLPA</sequence>
<evidence type="ECO:0000313" key="3">
    <source>
        <dbReference type="Proteomes" id="UP000054843"/>
    </source>
</evidence>
<evidence type="ECO:0000313" key="2">
    <source>
        <dbReference type="EMBL" id="KRZ66621.1"/>
    </source>
</evidence>
<keyword evidence="3" id="KW-1185">Reference proteome</keyword>
<comment type="caution">
    <text evidence="2">The sequence shown here is derived from an EMBL/GenBank/DDBJ whole genome shotgun (WGS) entry which is preliminary data.</text>
</comment>
<proteinExistence type="predicted"/>
<dbReference type="Proteomes" id="UP000054843">
    <property type="component" value="Unassembled WGS sequence"/>
</dbReference>
<organism evidence="2 3">
    <name type="scientific">Trichinella papuae</name>
    <dbReference type="NCBI Taxonomy" id="268474"/>
    <lineage>
        <taxon>Eukaryota</taxon>
        <taxon>Metazoa</taxon>
        <taxon>Ecdysozoa</taxon>
        <taxon>Nematoda</taxon>
        <taxon>Enoplea</taxon>
        <taxon>Dorylaimia</taxon>
        <taxon>Trichinellida</taxon>
        <taxon>Trichinellidae</taxon>
        <taxon>Trichinella</taxon>
    </lineage>
</organism>
<dbReference type="EMBL" id="JYDO01000233">
    <property type="protein sequence ID" value="KRZ66611.1"/>
    <property type="molecule type" value="Genomic_DNA"/>
</dbReference>
<protein>
    <submittedName>
        <fullName evidence="2">Uncharacterized protein</fullName>
    </submittedName>
</protein>
<dbReference type="AlphaFoldDB" id="A0A0V1M426"/>
<accession>A0A0V1M426</accession>
<reference evidence="2 3" key="1">
    <citation type="submission" date="2015-01" db="EMBL/GenBank/DDBJ databases">
        <title>Evolution of Trichinella species and genotypes.</title>
        <authorList>
            <person name="Korhonen P.K."/>
            <person name="Edoardo P."/>
            <person name="Giuseppe L.R."/>
            <person name="Gasser R.B."/>
        </authorList>
    </citation>
    <scope>NUCLEOTIDE SEQUENCE [LARGE SCALE GENOMIC DNA]</scope>
    <source>
        <strain evidence="2">ISS1980</strain>
    </source>
</reference>
<evidence type="ECO:0000313" key="1">
    <source>
        <dbReference type="EMBL" id="KRZ66611.1"/>
    </source>
</evidence>
<dbReference type="EMBL" id="JYDO01000233">
    <property type="protein sequence ID" value="KRZ66621.1"/>
    <property type="molecule type" value="Genomic_DNA"/>
</dbReference>